<dbReference type="EMBL" id="JACTUZ010000008">
    <property type="protein sequence ID" value="MBC9176138.1"/>
    <property type="molecule type" value="Genomic_DNA"/>
</dbReference>
<reference evidence="1 2" key="1">
    <citation type="journal article" date="2009" name="Int. J. Syst. Evol. Microbiol.">
        <title>Transfer of Teichococcus ludipueritiae and Muricoccus roseus to the genus Roseomonas, as Roseomonas ludipueritiae comb. nov. and Roseomonas rosea comb. nov., respectively, and emended description of the genus Roseomonas.</title>
        <authorList>
            <person name="Sanchez-Porro C."/>
            <person name="Gallego V."/>
            <person name="Busse H.J."/>
            <person name="Kampfer P."/>
            <person name="Ventosa A."/>
        </authorList>
    </citation>
    <scope>NUCLEOTIDE SEQUENCE [LARGE SCALE GENOMIC DNA]</scope>
    <source>
        <strain evidence="1 2">DSM 14915</strain>
    </source>
</reference>
<organism evidence="1 2">
    <name type="scientific">Pseudoroseomonas ludipueritiae</name>
    <dbReference type="NCBI Taxonomy" id="198093"/>
    <lineage>
        <taxon>Bacteria</taxon>
        <taxon>Pseudomonadati</taxon>
        <taxon>Pseudomonadota</taxon>
        <taxon>Alphaproteobacteria</taxon>
        <taxon>Acetobacterales</taxon>
        <taxon>Acetobacteraceae</taxon>
        <taxon>Pseudoroseomonas</taxon>
    </lineage>
</organism>
<name>A0ABR7R340_9PROT</name>
<comment type="caution">
    <text evidence="1">The sequence shown here is derived from an EMBL/GenBank/DDBJ whole genome shotgun (WGS) entry which is preliminary data.</text>
</comment>
<proteinExistence type="predicted"/>
<evidence type="ECO:0000313" key="1">
    <source>
        <dbReference type="EMBL" id="MBC9176138.1"/>
    </source>
</evidence>
<evidence type="ECO:0000313" key="2">
    <source>
        <dbReference type="Proteomes" id="UP000603940"/>
    </source>
</evidence>
<dbReference type="RefSeq" id="WP_187777302.1">
    <property type="nucleotide sequence ID" value="NZ_JACTUZ010000008.1"/>
</dbReference>
<dbReference type="Proteomes" id="UP000603940">
    <property type="component" value="Unassembled WGS sequence"/>
</dbReference>
<keyword evidence="2" id="KW-1185">Reference proteome</keyword>
<gene>
    <name evidence="1" type="ORF">IBL25_04160</name>
</gene>
<protein>
    <submittedName>
        <fullName evidence="1">Uncharacterized protein</fullName>
    </submittedName>
</protein>
<accession>A0ABR7R340</accession>
<sequence length="107" mass="12169">MALDHREAVVAGWRLDLLQRHRVRAVRFLRLRAMLRQRETPVRAAAFCLVTDNNEGLWPLAEAAGSRSCPHWIRTVLADYSLHFTTPGNTASLRPATRVRLHGGNQF</sequence>